<keyword evidence="3" id="KW-1185">Reference proteome</keyword>
<name>A0A7W7ZHV6_9BACT</name>
<dbReference type="InterPro" id="IPR027405">
    <property type="entry name" value="YidB-like"/>
</dbReference>
<gene>
    <name evidence="2" type="ORF">HDF16_004970</name>
</gene>
<dbReference type="InterPro" id="IPR045372">
    <property type="entry name" value="YidB"/>
</dbReference>
<dbReference type="AlphaFoldDB" id="A0A7W7ZHV6"/>
<dbReference type="SUPFAM" id="SSF140804">
    <property type="entry name" value="YidB-like"/>
    <property type="match status" value="1"/>
</dbReference>
<dbReference type="Gene3D" id="1.10.10.690">
    <property type="entry name" value="YidB-like"/>
    <property type="match status" value="1"/>
</dbReference>
<evidence type="ECO:0000256" key="1">
    <source>
        <dbReference type="SAM" id="MobiDB-lite"/>
    </source>
</evidence>
<sequence>MASQQGQSTNPGTNANVASGMMQALEQHPGGLSGVIDSFRNNSMADHVQNWSNGQEPTATPGQIEQGLGNTGFIENVAAKAGVSPEIAKVAMATVLPMVLAHFTNGGQQSPPQSGYGGMASQLLSKFL</sequence>
<accession>A0A7W7ZHV6</accession>
<organism evidence="2 3">
    <name type="scientific">Granulicella aggregans</name>
    <dbReference type="NCBI Taxonomy" id="474949"/>
    <lineage>
        <taxon>Bacteria</taxon>
        <taxon>Pseudomonadati</taxon>
        <taxon>Acidobacteriota</taxon>
        <taxon>Terriglobia</taxon>
        <taxon>Terriglobales</taxon>
        <taxon>Acidobacteriaceae</taxon>
        <taxon>Granulicella</taxon>
    </lineage>
</organism>
<feature type="compositionally biased region" description="Polar residues" evidence="1">
    <location>
        <begin position="48"/>
        <end position="63"/>
    </location>
</feature>
<evidence type="ECO:0000313" key="2">
    <source>
        <dbReference type="EMBL" id="MBB5060234.1"/>
    </source>
</evidence>
<dbReference type="Pfam" id="PF20159">
    <property type="entry name" value="YidB"/>
    <property type="match status" value="1"/>
</dbReference>
<comment type="caution">
    <text evidence="2">The sequence shown here is derived from an EMBL/GenBank/DDBJ whole genome shotgun (WGS) entry which is preliminary data.</text>
</comment>
<reference evidence="2 3" key="1">
    <citation type="submission" date="2020-08" db="EMBL/GenBank/DDBJ databases">
        <title>Genomic Encyclopedia of Type Strains, Phase IV (KMG-V): Genome sequencing to study the core and pangenomes of soil and plant-associated prokaryotes.</title>
        <authorList>
            <person name="Whitman W."/>
        </authorList>
    </citation>
    <scope>NUCLEOTIDE SEQUENCE [LARGE SCALE GENOMIC DNA]</scope>
    <source>
        <strain evidence="2 3">M8UP14</strain>
    </source>
</reference>
<feature type="region of interest" description="Disordered" evidence="1">
    <location>
        <begin position="48"/>
        <end position="67"/>
    </location>
</feature>
<evidence type="ECO:0000313" key="3">
    <source>
        <dbReference type="Proteomes" id="UP000540989"/>
    </source>
</evidence>
<proteinExistence type="predicted"/>
<protein>
    <submittedName>
        <fullName evidence="2">Uncharacterized protein YidB (DUF937 family)</fullName>
    </submittedName>
</protein>
<dbReference type="EMBL" id="JACHIP010000010">
    <property type="protein sequence ID" value="MBB5060234.1"/>
    <property type="molecule type" value="Genomic_DNA"/>
</dbReference>
<dbReference type="Proteomes" id="UP000540989">
    <property type="component" value="Unassembled WGS sequence"/>
</dbReference>